<dbReference type="CDD" id="cd09917">
    <property type="entry name" value="F-box_SF"/>
    <property type="match status" value="1"/>
</dbReference>
<reference evidence="2 3" key="1">
    <citation type="submission" date="2015-04" db="EMBL/GenBank/DDBJ databases">
        <authorList>
            <person name="Syromyatnikov M.Y."/>
            <person name="Popov V.N."/>
        </authorList>
    </citation>
    <scope>NUCLEOTIDE SEQUENCE [LARGE SCALE GENOMIC DNA]</scope>
</reference>
<dbReference type="Pfam" id="PF00646">
    <property type="entry name" value="F-box"/>
    <property type="match status" value="1"/>
</dbReference>
<dbReference type="Proteomes" id="UP000183832">
    <property type="component" value="Unassembled WGS sequence"/>
</dbReference>
<feature type="domain" description="F-box" evidence="1">
    <location>
        <begin position="170"/>
        <end position="217"/>
    </location>
</feature>
<gene>
    <name evidence="2" type="ORF">CLUMA_CG004380</name>
</gene>
<keyword evidence="3" id="KW-1185">Reference proteome</keyword>
<evidence type="ECO:0000313" key="3">
    <source>
        <dbReference type="Proteomes" id="UP000183832"/>
    </source>
</evidence>
<dbReference type="OrthoDB" id="9970076at2759"/>
<protein>
    <submittedName>
        <fullName evidence="2">CLUMA_CG004380, isoform D</fullName>
    </submittedName>
</protein>
<evidence type="ECO:0000259" key="1">
    <source>
        <dbReference type="PROSITE" id="PS50181"/>
    </source>
</evidence>
<dbReference type="AlphaFoldDB" id="A0A1J1HRJ8"/>
<dbReference type="SUPFAM" id="SSF81383">
    <property type="entry name" value="F-box domain"/>
    <property type="match status" value="1"/>
</dbReference>
<dbReference type="InterPro" id="IPR036047">
    <property type="entry name" value="F-box-like_dom_sf"/>
</dbReference>
<dbReference type="SMART" id="SM00256">
    <property type="entry name" value="FBOX"/>
    <property type="match status" value="1"/>
</dbReference>
<dbReference type="EMBL" id="CVRI01000020">
    <property type="protein sequence ID" value="CRK90679.1"/>
    <property type="molecule type" value="Genomic_DNA"/>
</dbReference>
<proteinExistence type="predicted"/>
<name>A0A1J1HRJ8_9DIPT</name>
<dbReference type="InterPro" id="IPR001810">
    <property type="entry name" value="F-box_dom"/>
</dbReference>
<organism evidence="2 3">
    <name type="scientific">Clunio marinus</name>
    <dbReference type="NCBI Taxonomy" id="568069"/>
    <lineage>
        <taxon>Eukaryota</taxon>
        <taxon>Metazoa</taxon>
        <taxon>Ecdysozoa</taxon>
        <taxon>Arthropoda</taxon>
        <taxon>Hexapoda</taxon>
        <taxon>Insecta</taxon>
        <taxon>Pterygota</taxon>
        <taxon>Neoptera</taxon>
        <taxon>Endopterygota</taxon>
        <taxon>Diptera</taxon>
        <taxon>Nematocera</taxon>
        <taxon>Chironomoidea</taxon>
        <taxon>Chironomidae</taxon>
        <taxon>Clunio</taxon>
    </lineage>
</organism>
<accession>A0A1J1HRJ8</accession>
<sequence length="266" mass="30887">MAWEKPSEASSRELIAQIATFFAKKYNEKIVIVTKVILTDEEAKDLFSKLEERKRSLIRFMYCGSYQKVLDKLLELDSSTSIPKFLIVESLHQWYDHTTSLEKIPSIFATIIAATQDLVNVNSKLLKQSCFSFITCDTDELPIPTSIVEMFYDFVIDSGNVDQLLDKMEGKTIDSLCEDELLNVFEYLGTKDLKTSTLVCKRWNDIIGNHVSTMRNLPLVFDETNKEKEIPELIRKYHTIKLKRFELDDNLFENVVKHLTYDFLLI</sequence>
<dbReference type="PROSITE" id="PS50181">
    <property type="entry name" value="FBOX"/>
    <property type="match status" value="1"/>
</dbReference>
<evidence type="ECO:0000313" key="2">
    <source>
        <dbReference type="EMBL" id="CRK90679.1"/>
    </source>
</evidence>
<dbReference type="Gene3D" id="1.20.1280.50">
    <property type="match status" value="1"/>
</dbReference>